<dbReference type="InterPro" id="IPR013000">
    <property type="entry name" value="Ribosomal_uL4_euk/arc_CS"/>
</dbReference>
<evidence type="ECO:0000256" key="5">
    <source>
        <dbReference type="ARBA" id="ARBA00022980"/>
    </source>
</evidence>
<dbReference type="PROSITE" id="PS00939">
    <property type="entry name" value="RIBOSOMAL_L1E"/>
    <property type="match status" value="1"/>
</dbReference>
<sequence length="260" mass="28912">MDIEVISTDGEEKGKIRLPEVFESEVRPDIIKKAVLSAQSSRIQPKGAYPRAGMETSAETPQKGSGQTRVRRIKGRGYHAAGRSAWAPFTAGGRRAHPPKLEKKEKERVNKKEKDLAIRSAISATKELKMVASRGHEIDGIDNLPIVVDDDFEEIKKTKEVKEVMERLGVWKDVERAKKGRSIRSGKGKARGRKYRRKIGPLLVVGQDRGIFRASRNLPGVDLALVDEINVESLAPGGTPARLTIWTESALEKVKERFSN</sequence>
<comment type="function">
    <text evidence="7">Forms part of the polypeptide exit tunnel.</text>
</comment>
<dbReference type="Gene3D" id="3.40.1370.10">
    <property type="match status" value="1"/>
</dbReference>
<dbReference type="PATRIC" id="fig|1698261.3.peg.206"/>
<dbReference type="InterPro" id="IPR002136">
    <property type="entry name" value="Ribosomal_uL4"/>
</dbReference>
<dbReference type="SUPFAM" id="SSF52166">
    <property type="entry name" value="Ribosomal protein L4"/>
    <property type="match status" value="1"/>
</dbReference>
<comment type="function">
    <text evidence="7">One of the primary rRNA binding proteins, this protein initially binds near the 5'-end of the 23S rRNA. It is important during the early stages of 50S assembly. It makes multiple contacts with different domains of the 23S rRNA in the assembled 50S subunit and ribosome.</text>
</comment>
<feature type="region of interest" description="Disordered" evidence="8">
    <location>
        <begin position="41"/>
        <end position="70"/>
    </location>
</feature>
<dbReference type="GO" id="GO:0005840">
    <property type="term" value="C:ribosome"/>
    <property type="evidence" value="ECO:0007669"/>
    <property type="project" value="UniProtKB-KW"/>
</dbReference>
<dbReference type="GO" id="GO:0006412">
    <property type="term" value="P:translation"/>
    <property type="evidence" value="ECO:0007669"/>
    <property type="project" value="UniProtKB-UniRule"/>
</dbReference>
<dbReference type="InterPro" id="IPR023574">
    <property type="entry name" value="Ribosomal_uL4_dom_sf"/>
</dbReference>
<evidence type="ECO:0000256" key="2">
    <source>
        <dbReference type="ARBA" id="ARBA00011838"/>
    </source>
</evidence>
<dbReference type="HAMAP" id="MF_01328_A">
    <property type="entry name" value="Ribosomal_uL4_A"/>
    <property type="match status" value="1"/>
</dbReference>
<dbReference type="InterPro" id="IPR019970">
    <property type="entry name" value="Ribosomall_uL4-arc"/>
</dbReference>
<evidence type="ECO:0000313" key="9">
    <source>
        <dbReference type="EMBL" id="KXA90096.1"/>
    </source>
</evidence>
<evidence type="ECO:0000313" key="10">
    <source>
        <dbReference type="Proteomes" id="UP000070589"/>
    </source>
</evidence>
<accession>A0A133U7H3</accession>
<protein>
    <recommendedName>
        <fullName evidence="7">Large ribosomal subunit protein uL4</fullName>
    </recommendedName>
</protein>
<comment type="similarity">
    <text evidence="1 7">Belongs to the universal ribosomal protein uL4 family.</text>
</comment>
<evidence type="ECO:0000256" key="6">
    <source>
        <dbReference type="ARBA" id="ARBA00023274"/>
    </source>
</evidence>
<dbReference type="PANTHER" id="PTHR19431">
    <property type="entry name" value="60S RIBOSOMAL PROTEIN L4"/>
    <property type="match status" value="1"/>
</dbReference>
<keyword evidence="4 7" id="KW-0694">RNA-binding</keyword>
<keyword evidence="5 7" id="KW-0689">Ribosomal protein</keyword>
<evidence type="ECO:0000256" key="3">
    <source>
        <dbReference type="ARBA" id="ARBA00022730"/>
    </source>
</evidence>
<evidence type="ECO:0000256" key="4">
    <source>
        <dbReference type="ARBA" id="ARBA00022884"/>
    </source>
</evidence>
<organism evidence="9 10">
    <name type="scientific">candidate division MSBL1 archaeon SCGC-AAA259D14</name>
    <dbReference type="NCBI Taxonomy" id="1698261"/>
    <lineage>
        <taxon>Archaea</taxon>
        <taxon>Methanobacteriati</taxon>
        <taxon>Methanobacteriota</taxon>
        <taxon>candidate division MSBL1</taxon>
    </lineage>
</organism>
<feature type="compositionally biased region" description="Basic and acidic residues" evidence="8">
    <location>
        <begin position="99"/>
        <end position="113"/>
    </location>
</feature>
<evidence type="ECO:0000256" key="8">
    <source>
        <dbReference type="SAM" id="MobiDB-lite"/>
    </source>
</evidence>
<reference evidence="9 10" key="1">
    <citation type="journal article" date="2016" name="Sci. Rep.">
        <title>Metabolic traits of an uncultured archaeal lineage -MSBL1- from brine pools of the Red Sea.</title>
        <authorList>
            <person name="Mwirichia R."/>
            <person name="Alam I."/>
            <person name="Rashid M."/>
            <person name="Vinu M."/>
            <person name="Ba-Alawi W."/>
            <person name="Anthony Kamau A."/>
            <person name="Kamanda Ngugi D."/>
            <person name="Goker M."/>
            <person name="Klenk H.P."/>
            <person name="Bajic V."/>
            <person name="Stingl U."/>
        </authorList>
    </citation>
    <scope>NUCLEOTIDE SEQUENCE [LARGE SCALE GENOMIC DNA]</scope>
    <source>
        <strain evidence="9">SCGC-AAA259D14</strain>
    </source>
</reference>
<dbReference type="FunFam" id="3.40.1370.10:FF:000011">
    <property type="entry name" value="50S ribosomal protein L4"/>
    <property type="match status" value="1"/>
</dbReference>
<dbReference type="AlphaFoldDB" id="A0A133U7H3"/>
<keyword evidence="10" id="KW-1185">Reference proteome</keyword>
<gene>
    <name evidence="9" type="primary">rpl4lp</name>
    <name evidence="7" type="synonym">rpl4</name>
    <name evidence="9" type="ORF">AKJ62_01635</name>
</gene>
<dbReference type="GO" id="GO:0019843">
    <property type="term" value="F:rRNA binding"/>
    <property type="evidence" value="ECO:0007669"/>
    <property type="project" value="UniProtKB-UniRule"/>
</dbReference>
<dbReference type="GO" id="GO:1990904">
    <property type="term" value="C:ribonucleoprotein complex"/>
    <property type="evidence" value="ECO:0007669"/>
    <property type="project" value="UniProtKB-KW"/>
</dbReference>
<dbReference type="GO" id="GO:0003735">
    <property type="term" value="F:structural constituent of ribosome"/>
    <property type="evidence" value="ECO:0007669"/>
    <property type="project" value="InterPro"/>
</dbReference>
<evidence type="ECO:0000256" key="1">
    <source>
        <dbReference type="ARBA" id="ARBA00010528"/>
    </source>
</evidence>
<dbReference type="NCBIfam" id="TIGR03672">
    <property type="entry name" value="rpl4p_arch"/>
    <property type="match status" value="1"/>
</dbReference>
<comment type="subunit">
    <text evidence="2 7">Part of the 50S ribosomal subunit.</text>
</comment>
<keyword evidence="3 7" id="KW-0699">rRNA-binding</keyword>
<dbReference type="Pfam" id="PF00573">
    <property type="entry name" value="Ribosomal_L4"/>
    <property type="match status" value="1"/>
</dbReference>
<dbReference type="Proteomes" id="UP000070589">
    <property type="component" value="Unassembled WGS sequence"/>
</dbReference>
<evidence type="ECO:0000256" key="7">
    <source>
        <dbReference type="HAMAP-Rule" id="MF_01328"/>
    </source>
</evidence>
<dbReference type="EMBL" id="LHXL01000013">
    <property type="protein sequence ID" value="KXA90096.1"/>
    <property type="molecule type" value="Genomic_DNA"/>
</dbReference>
<dbReference type="InterPro" id="IPR045240">
    <property type="entry name" value="Ribosomal_uL4_euk/arch"/>
</dbReference>
<name>A0A133U7H3_9EURY</name>
<proteinExistence type="inferred from homology"/>
<feature type="region of interest" description="Disordered" evidence="8">
    <location>
        <begin position="89"/>
        <end position="113"/>
    </location>
</feature>
<feature type="compositionally biased region" description="Polar residues" evidence="8">
    <location>
        <begin position="57"/>
        <end position="68"/>
    </location>
</feature>
<comment type="caution">
    <text evidence="9">The sequence shown here is derived from an EMBL/GenBank/DDBJ whole genome shotgun (WGS) entry which is preliminary data.</text>
</comment>
<keyword evidence="6 7" id="KW-0687">Ribonucleoprotein</keyword>